<reference evidence="3 4" key="3">
    <citation type="journal article" date="2017" name="G3 (Bethesda)">
        <title>Comparative analysis highlights variable genome content of wheat rusts and divergence of the mating loci.</title>
        <authorList>
            <person name="Cuomo C.A."/>
            <person name="Bakkeren G."/>
            <person name="Khalil H.B."/>
            <person name="Panwar V."/>
            <person name="Joly D."/>
            <person name="Linning R."/>
            <person name="Sakthikumar S."/>
            <person name="Song X."/>
            <person name="Adiconis X."/>
            <person name="Fan L."/>
            <person name="Goldberg J.M."/>
            <person name="Levin J.Z."/>
            <person name="Young S."/>
            <person name="Zeng Q."/>
            <person name="Anikster Y."/>
            <person name="Bruce M."/>
            <person name="Wang M."/>
            <person name="Yin C."/>
            <person name="McCallum B."/>
            <person name="Szabo L.J."/>
            <person name="Hulbert S."/>
            <person name="Chen X."/>
            <person name="Fellers J.P."/>
        </authorList>
    </citation>
    <scope>NUCLEOTIDE SEQUENCE</scope>
    <source>
        <strain evidence="4">Isolate 1-1 / race 1 (BBBD)</strain>
        <strain evidence="3">isolate 1-1 / race 1 (BBBD)</strain>
    </source>
</reference>
<name>A0A180GBQ2_PUCT1</name>
<protein>
    <recommendedName>
        <fullName evidence="5">Secreted protein</fullName>
    </recommendedName>
</protein>
<feature type="signal peptide" evidence="1">
    <location>
        <begin position="1"/>
        <end position="23"/>
    </location>
</feature>
<dbReference type="AlphaFoldDB" id="A0A180GBQ2"/>
<dbReference type="VEuPathDB" id="FungiDB:PTTG_28714"/>
<keyword evidence="1" id="KW-0732">Signal</keyword>
<reference evidence="2" key="2">
    <citation type="submission" date="2016-05" db="EMBL/GenBank/DDBJ databases">
        <title>Comparative analysis highlights variable genome content of wheat rusts and divergence of the mating loci.</title>
        <authorList>
            <person name="Cuomo C.A."/>
            <person name="Bakkeren G."/>
            <person name="Szabo L."/>
            <person name="Khalil H."/>
            <person name="Joly D."/>
            <person name="Goldberg J."/>
            <person name="Young S."/>
            <person name="Zeng Q."/>
            <person name="Fellers J."/>
        </authorList>
    </citation>
    <scope>NUCLEOTIDE SEQUENCE [LARGE SCALE GENOMIC DNA]</scope>
    <source>
        <strain evidence="2">1-1 BBBD Race 1</strain>
    </source>
</reference>
<evidence type="ECO:0000313" key="3">
    <source>
        <dbReference type="EnsemblFungi" id="PTTG_28714-t43_1-p1"/>
    </source>
</evidence>
<accession>A0A180GBQ2</accession>
<reference evidence="3" key="4">
    <citation type="submission" date="2025-05" db="UniProtKB">
        <authorList>
            <consortium name="EnsemblFungi"/>
        </authorList>
    </citation>
    <scope>IDENTIFICATION</scope>
    <source>
        <strain evidence="3">isolate 1-1 / race 1 (BBBD)</strain>
    </source>
</reference>
<dbReference type="EnsemblFungi" id="PTTG_28714-t43_1">
    <property type="protein sequence ID" value="PTTG_28714-t43_1-p1"/>
    <property type="gene ID" value="PTTG_28714"/>
</dbReference>
<dbReference type="Proteomes" id="UP000005240">
    <property type="component" value="Unassembled WGS sequence"/>
</dbReference>
<keyword evidence="4" id="KW-1185">Reference proteome</keyword>
<evidence type="ECO:0008006" key="5">
    <source>
        <dbReference type="Google" id="ProtNLM"/>
    </source>
</evidence>
<organism evidence="2">
    <name type="scientific">Puccinia triticina (isolate 1-1 / race 1 (BBBD))</name>
    <name type="common">Brown leaf rust fungus</name>
    <dbReference type="NCBI Taxonomy" id="630390"/>
    <lineage>
        <taxon>Eukaryota</taxon>
        <taxon>Fungi</taxon>
        <taxon>Dikarya</taxon>
        <taxon>Basidiomycota</taxon>
        <taxon>Pucciniomycotina</taxon>
        <taxon>Pucciniomycetes</taxon>
        <taxon>Pucciniales</taxon>
        <taxon>Pucciniaceae</taxon>
        <taxon>Puccinia</taxon>
    </lineage>
</organism>
<proteinExistence type="predicted"/>
<evidence type="ECO:0000313" key="4">
    <source>
        <dbReference type="Proteomes" id="UP000005240"/>
    </source>
</evidence>
<evidence type="ECO:0000313" key="2">
    <source>
        <dbReference type="EMBL" id="OAV89333.1"/>
    </source>
</evidence>
<evidence type="ECO:0000256" key="1">
    <source>
        <dbReference type="SAM" id="SignalP"/>
    </source>
</evidence>
<sequence length="138" mass="15866">MLFSSYLSILLVVLLIQIETAYTKFACQDKSSNKNKAATVAFCMRITLDSDTRSLKWPTGKKKSKWITNIAKPEEEAYTCRDWDIFYHPATRGVCCPPKKEKMTYEALWPANPKDIATHCYYPDVRNMLQRKAAQAGF</sequence>
<feature type="chain" id="PRO_5008109754" description="Secreted protein" evidence="1">
    <location>
        <begin position="24"/>
        <end position="138"/>
    </location>
</feature>
<dbReference type="EMBL" id="ADAS02000131">
    <property type="protein sequence ID" value="OAV89333.1"/>
    <property type="molecule type" value="Genomic_DNA"/>
</dbReference>
<reference evidence="2" key="1">
    <citation type="submission" date="2009-11" db="EMBL/GenBank/DDBJ databases">
        <authorList>
            <consortium name="The Broad Institute Genome Sequencing Platform"/>
            <person name="Ward D."/>
            <person name="Feldgarden M."/>
            <person name="Earl A."/>
            <person name="Young S.K."/>
            <person name="Zeng Q."/>
            <person name="Koehrsen M."/>
            <person name="Alvarado L."/>
            <person name="Berlin A."/>
            <person name="Bochicchio J."/>
            <person name="Borenstein D."/>
            <person name="Chapman S.B."/>
            <person name="Chen Z."/>
            <person name="Engels R."/>
            <person name="Freedman E."/>
            <person name="Gellesch M."/>
            <person name="Goldberg J."/>
            <person name="Griggs A."/>
            <person name="Gujja S."/>
            <person name="Heilman E."/>
            <person name="Heiman D."/>
            <person name="Hepburn T."/>
            <person name="Howarth C."/>
            <person name="Jen D."/>
            <person name="Larson L."/>
            <person name="Lewis B."/>
            <person name="Mehta T."/>
            <person name="Park D."/>
            <person name="Pearson M."/>
            <person name="Roberts A."/>
            <person name="Saif S."/>
            <person name="Shea T."/>
            <person name="Shenoy N."/>
            <person name="Sisk P."/>
            <person name="Stolte C."/>
            <person name="Sykes S."/>
            <person name="Thomson T."/>
            <person name="Walk T."/>
            <person name="White J."/>
            <person name="Yandava C."/>
            <person name="Izard J."/>
            <person name="Baranova O.V."/>
            <person name="Blanton J.M."/>
            <person name="Tanner A.C."/>
            <person name="Dewhirst F.E."/>
            <person name="Haas B."/>
            <person name="Nusbaum C."/>
            <person name="Birren B."/>
        </authorList>
    </citation>
    <scope>NUCLEOTIDE SEQUENCE [LARGE SCALE GENOMIC DNA]</scope>
    <source>
        <strain evidence="2">1-1 BBBD Race 1</strain>
    </source>
</reference>
<gene>
    <name evidence="2" type="ORF">PTTG_28714</name>
</gene>